<dbReference type="PANTHER" id="PTHR30204">
    <property type="entry name" value="REDOX-CYCLING DRUG-SENSING TRANSCRIPTIONAL ACTIVATOR SOXR"/>
    <property type="match status" value="1"/>
</dbReference>
<dbReference type="Pfam" id="PF13411">
    <property type="entry name" value="MerR_1"/>
    <property type="match status" value="1"/>
</dbReference>
<evidence type="ECO:0000313" key="6">
    <source>
        <dbReference type="EMBL" id="PCF48423.1"/>
    </source>
</evidence>
<organism evidence="6 8">
    <name type="scientific">Staphylococcus delphini</name>
    <dbReference type="NCBI Taxonomy" id="53344"/>
    <lineage>
        <taxon>Bacteria</taxon>
        <taxon>Bacillati</taxon>
        <taxon>Bacillota</taxon>
        <taxon>Bacilli</taxon>
        <taxon>Bacillales</taxon>
        <taxon>Staphylococcaceae</taxon>
        <taxon>Staphylococcus</taxon>
        <taxon>Staphylococcus intermedius group</taxon>
    </lineage>
</organism>
<keyword evidence="4" id="KW-0804">Transcription</keyword>
<reference evidence="7 9" key="2">
    <citation type="submission" date="2017-06" db="EMBL/GenBank/DDBJ databases">
        <title>Identification of a new gene, sdsY, involved in staphylococcal internalization in non-professional phagocytic cells (NPPCs).</title>
        <authorList>
            <person name="Maali Y."/>
            <person name="Martins-Simoes P."/>
            <person name="Trouillet-Assant S."/>
            <person name="Laurent F."/>
            <person name="Diot A."/>
            <person name="Verhoeven P."/>
            <person name="Bouvard D."/>
            <person name="Vandenesch F."/>
            <person name="Bes M."/>
        </authorList>
    </citation>
    <scope>NUCLEOTIDE SEQUENCE [LARGE SCALE GENOMIC DNA]</scope>
    <source>
        <strain evidence="7 9">Heidy</strain>
    </source>
</reference>
<dbReference type="PANTHER" id="PTHR30204:SF90">
    <property type="entry name" value="HTH-TYPE TRANSCRIPTIONAL ACTIVATOR MTA"/>
    <property type="match status" value="1"/>
</dbReference>
<keyword evidence="2" id="KW-0238">DNA-binding</keyword>
<dbReference type="InterPro" id="IPR047057">
    <property type="entry name" value="MerR_fam"/>
</dbReference>
<gene>
    <name evidence="6" type="ORF">B5C07_10680</name>
    <name evidence="7" type="ORF">CDL68_12815</name>
</gene>
<dbReference type="SUPFAM" id="SSF89082">
    <property type="entry name" value="Antibiotic binding domain of TipA-like multidrug resistance regulators"/>
    <property type="match status" value="1"/>
</dbReference>
<sequence>MYTIKVVSELTGLSTRTLRYYDEIGLLHPSNSSEAGYRLYSEKDIEQLQQIMIYKNMQLPLEQIKAVLEETTCIEDTLNRHLHYLEQQQQQIDKQIKLIEKQLGGIEMTQKEKFSQLKADTLSKINTKYGEELAQKYTSAQVKAQHEHFKNLTKDEYQSAESAETTLFLLLKTIEEQELPIAHPTAEQAFLAHQNWLKHMVPNYSTDYHQQLADLYIQDSRFSAYYQQYAGEQAPYILNKLIKHYT</sequence>
<feature type="domain" description="HTH merR-type" evidence="5">
    <location>
        <begin position="1"/>
        <end position="70"/>
    </location>
</feature>
<dbReference type="PROSITE" id="PS50937">
    <property type="entry name" value="HTH_MERR_2"/>
    <property type="match status" value="1"/>
</dbReference>
<dbReference type="SMART" id="SM00422">
    <property type="entry name" value="HTH_MERR"/>
    <property type="match status" value="1"/>
</dbReference>
<dbReference type="Proteomes" id="UP000217473">
    <property type="component" value="Unassembled WGS sequence"/>
</dbReference>
<keyword evidence="1" id="KW-0805">Transcription regulation</keyword>
<evidence type="ECO:0000256" key="2">
    <source>
        <dbReference type="ARBA" id="ARBA00023125"/>
    </source>
</evidence>
<dbReference type="InterPro" id="IPR012925">
    <property type="entry name" value="TipAS_dom"/>
</dbReference>
<evidence type="ECO:0000259" key="5">
    <source>
        <dbReference type="PROSITE" id="PS50937"/>
    </source>
</evidence>
<dbReference type="EMBL" id="MWUR01000016">
    <property type="protein sequence ID" value="PCF48423.1"/>
    <property type="molecule type" value="Genomic_DNA"/>
</dbReference>
<accession>A0AAX0QR04</accession>
<dbReference type="GO" id="GO:0003677">
    <property type="term" value="F:DNA binding"/>
    <property type="evidence" value="ECO:0007669"/>
    <property type="project" value="UniProtKB-KW"/>
</dbReference>
<keyword evidence="3" id="KW-0010">Activator</keyword>
<dbReference type="AlphaFoldDB" id="A0AAX0QR04"/>
<evidence type="ECO:0000256" key="1">
    <source>
        <dbReference type="ARBA" id="ARBA00023015"/>
    </source>
</evidence>
<protein>
    <submittedName>
        <fullName evidence="6">MerR family transcriptional regulator</fullName>
    </submittedName>
</protein>
<proteinExistence type="predicted"/>
<dbReference type="InterPro" id="IPR009061">
    <property type="entry name" value="DNA-bd_dom_put_sf"/>
</dbReference>
<dbReference type="InterPro" id="IPR036244">
    <property type="entry name" value="TipA-like_antibiotic-bd"/>
</dbReference>
<dbReference type="CDD" id="cd01106">
    <property type="entry name" value="HTH_TipAL-Mta"/>
    <property type="match status" value="1"/>
</dbReference>
<evidence type="ECO:0000313" key="8">
    <source>
        <dbReference type="Proteomes" id="UP000217473"/>
    </source>
</evidence>
<dbReference type="SUPFAM" id="SSF46955">
    <property type="entry name" value="Putative DNA-binding domain"/>
    <property type="match status" value="1"/>
</dbReference>
<dbReference type="Proteomes" id="UP000266198">
    <property type="component" value="Unassembled WGS sequence"/>
</dbReference>
<reference evidence="6 8" key="1">
    <citation type="journal article" date="2017" name="PLoS ONE">
        <title>Development of a real-time PCR for detection of Staphylococcus pseudintermedius using a novel automated comparison of whole-genome sequences.</title>
        <authorList>
            <person name="Verstappen K.M."/>
            <person name="Huijbregts L."/>
            <person name="Spaninks M."/>
            <person name="Wagenaar J.A."/>
            <person name="Fluit A.C."/>
            <person name="Duim B."/>
        </authorList>
    </citation>
    <scope>NUCLEOTIDE SEQUENCE [LARGE SCALE GENOMIC DNA]</scope>
    <source>
        <strain evidence="6 8">15S02591-1</strain>
    </source>
</reference>
<keyword evidence="9" id="KW-1185">Reference proteome</keyword>
<evidence type="ECO:0000313" key="7">
    <source>
        <dbReference type="EMBL" id="RIZ48572.1"/>
    </source>
</evidence>
<name>A0AAX0QR04_9STAP</name>
<evidence type="ECO:0000313" key="9">
    <source>
        <dbReference type="Proteomes" id="UP000266198"/>
    </source>
</evidence>
<dbReference type="EMBL" id="NIPK01000050">
    <property type="protein sequence ID" value="RIZ48572.1"/>
    <property type="molecule type" value="Genomic_DNA"/>
</dbReference>
<dbReference type="InterPro" id="IPR000551">
    <property type="entry name" value="MerR-type_HTH_dom"/>
</dbReference>
<evidence type="ECO:0000256" key="3">
    <source>
        <dbReference type="ARBA" id="ARBA00023159"/>
    </source>
</evidence>
<dbReference type="GO" id="GO:0003700">
    <property type="term" value="F:DNA-binding transcription factor activity"/>
    <property type="evidence" value="ECO:0007669"/>
    <property type="project" value="InterPro"/>
</dbReference>
<evidence type="ECO:0000256" key="4">
    <source>
        <dbReference type="ARBA" id="ARBA00023163"/>
    </source>
</evidence>
<comment type="caution">
    <text evidence="6">The sequence shown here is derived from an EMBL/GenBank/DDBJ whole genome shotgun (WGS) entry which is preliminary data.</text>
</comment>
<dbReference type="RefSeq" id="WP_096598206.1">
    <property type="nucleotide sequence ID" value="NZ_LR134263.1"/>
</dbReference>
<dbReference type="Pfam" id="PF07739">
    <property type="entry name" value="TipAS"/>
    <property type="match status" value="1"/>
</dbReference>
<dbReference type="Gene3D" id="1.10.1660.10">
    <property type="match status" value="1"/>
</dbReference>
<dbReference type="Gene3D" id="1.10.490.50">
    <property type="entry name" value="Antibiotic binding domain of TipA-like multidrug resistance regulators"/>
    <property type="match status" value="1"/>
</dbReference>